<dbReference type="InterPro" id="IPR026870">
    <property type="entry name" value="Zinc_ribbon_dom"/>
</dbReference>
<feature type="compositionally biased region" description="Low complexity" evidence="6">
    <location>
        <begin position="239"/>
        <end position="250"/>
    </location>
</feature>
<proteinExistence type="predicted"/>
<dbReference type="Pfam" id="PF13240">
    <property type="entry name" value="Zn_Ribbon_1"/>
    <property type="match status" value="1"/>
</dbReference>
<dbReference type="AlphaFoldDB" id="A0A146KD37"/>
<evidence type="ECO:0000313" key="8">
    <source>
        <dbReference type="EMBL" id="JAP93351.1"/>
    </source>
</evidence>
<dbReference type="Gene3D" id="3.30.160.60">
    <property type="entry name" value="Classic Zinc Finger"/>
    <property type="match status" value="2"/>
</dbReference>
<keyword evidence="2" id="KW-0677">Repeat</keyword>
<feature type="region of interest" description="Disordered" evidence="6">
    <location>
        <begin position="226"/>
        <end position="254"/>
    </location>
</feature>
<dbReference type="Pfam" id="PF13913">
    <property type="entry name" value="zf-C2HC_2"/>
    <property type="match status" value="2"/>
</dbReference>
<name>A0A146KD37_9EUKA</name>
<evidence type="ECO:0000256" key="2">
    <source>
        <dbReference type="ARBA" id="ARBA00022737"/>
    </source>
</evidence>
<evidence type="ECO:0000256" key="6">
    <source>
        <dbReference type="SAM" id="MobiDB-lite"/>
    </source>
</evidence>
<dbReference type="PANTHER" id="PTHR13555:SF68">
    <property type="entry name" value="ZINC FINGER PROTEIN 474"/>
    <property type="match status" value="1"/>
</dbReference>
<dbReference type="PANTHER" id="PTHR13555">
    <property type="entry name" value="C2H2 ZINC FINGER CGI-62-RELATED"/>
    <property type="match status" value="1"/>
</dbReference>
<organism evidence="8">
    <name type="scientific">Trepomonas sp. PC1</name>
    <dbReference type="NCBI Taxonomy" id="1076344"/>
    <lineage>
        <taxon>Eukaryota</taxon>
        <taxon>Metamonada</taxon>
        <taxon>Diplomonadida</taxon>
        <taxon>Hexamitidae</taxon>
        <taxon>Hexamitinae</taxon>
        <taxon>Trepomonas</taxon>
    </lineage>
</organism>
<dbReference type="EMBL" id="GDID01003255">
    <property type="protein sequence ID" value="JAP93351.1"/>
    <property type="molecule type" value="Transcribed_RNA"/>
</dbReference>
<evidence type="ECO:0000256" key="5">
    <source>
        <dbReference type="PROSITE-ProRule" id="PRU01371"/>
    </source>
</evidence>
<evidence type="ECO:0000256" key="1">
    <source>
        <dbReference type="ARBA" id="ARBA00022723"/>
    </source>
</evidence>
<keyword evidence="3 5" id="KW-0863">Zinc-finger</keyword>
<evidence type="ECO:0000259" key="7">
    <source>
        <dbReference type="PROSITE" id="PS52027"/>
    </source>
</evidence>
<keyword evidence="1" id="KW-0479">Metal-binding</keyword>
<protein>
    <recommendedName>
        <fullName evidence="7">C2HC/C3H-type domain-containing protein</fullName>
    </recommendedName>
</protein>
<accession>A0A146KD37</accession>
<reference evidence="8" key="1">
    <citation type="submission" date="2015-07" db="EMBL/GenBank/DDBJ databases">
        <title>Adaptation to a free-living lifestyle via gene acquisitions in the diplomonad Trepomonas sp. PC1.</title>
        <authorList>
            <person name="Xu F."/>
            <person name="Jerlstrom-Hultqvist J."/>
            <person name="Kolisko M."/>
            <person name="Simpson A.G.B."/>
            <person name="Roger A.J."/>
            <person name="Svard S.G."/>
            <person name="Andersson J.O."/>
        </authorList>
    </citation>
    <scope>NUCLEOTIDE SEQUENCE</scope>
    <source>
        <strain evidence="8">PC1</strain>
    </source>
</reference>
<gene>
    <name evidence="8" type="ORF">TPC1_14406</name>
</gene>
<evidence type="ECO:0000256" key="4">
    <source>
        <dbReference type="ARBA" id="ARBA00022833"/>
    </source>
</evidence>
<dbReference type="PROSITE" id="PS52027">
    <property type="entry name" value="ZF_C2HC_C3H"/>
    <property type="match status" value="1"/>
</dbReference>
<feature type="domain" description="C2HC/C3H-type" evidence="7">
    <location>
        <begin position="158"/>
        <end position="187"/>
    </location>
</feature>
<sequence length="401" mass="45580">MDIPNGVMCRYCGKRWFPHSLFSHEMSCRKKITGLIDQLFSTYRLKFNYPPEFVKWPLPPMIDVTSYNAHAFAEYQNSAQQCPRCYRKMPLIGMANHLSECNEDPKKSRQNFEAPQKLPPGKPQAIESLGVPVQQEKQQIVVGKHSQYEEIAPNGPDNRVQCDRCQRMFDPSRIDKHMKICTKVKFEPVHRGEKDDRDPVEKLTERVQAGFDVNRYKSMAGDQQIGGGFIGTPPRKTASKQTSKQTTLKPQKPPKKIENLMPDGRIMCLNCNRGFAQDRIEKHQEVCKNLQNIKFASPGAKQLSNTTSQYGVKTSIGFQQKMKVNEVEAPMSTKSSTKMQTANLKNTVVTQKVANQAANVATRMNQTMGVTKQQAKFCHECGEKYLDAAKFCFECGTKRIQ</sequence>
<evidence type="ECO:0000256" key="3">
    <source>
        <dbReference type="ARBA" id="ARBA00022771"/>
    </source>
</evidence>
<dbReference type="InterPro" id="IPR026319">
    <property type="entry name" value="ZC2HC1A/B-like"/>
</dbReference>
<keyword evidence="4" id="KW-0862">Zinc</keyword>
<dbReference type="GO" id="GO:0008270">
    <property type="term" value="F:zinc ion binding"/>
    <property type="evidence" value="ECO:0007669"/>
    <property type="project" value="UniProtKB-KW"/>
</dbReference>
<dbReference type="InterPro" id="IPR049899">
    <property type="entry name" value="Znf_C2HC_C3H"/>
</dbReference>